<keyword evidence="3 4" id="KW-0472">Membrane</keyword>
<dbReference type="CDD" id="cd17324">
    <property type="entry name" value="MFS_NepI_like"/>
    <property type="match status" value="1"/>
</dbReference>
<dbReference type="SUPFAM" id="SSF103473">
    <property type="entry name" value="MFS general substrate transporter"/>
    <property type="match status" value="1"/>
</dbReference>
<dbReference type="Proteomes" id="UP000000321">
    <property type="component" value="Unassembled WGS sequence"/>
</dbReference>
<dbReference type="AlphaFoldDB" id="Q1YM83"/>
<dbReference type="InterPro" id="IPR036259">
    <property type="entry name" value="MFS_trans_sf"/>
</dbReference>
<comment type="caution">
    <text evidence="6">The sequence shown here is derived from an EMBL/GenBank/DDBJ whole genome shotgun (WGS) entry which is preliminary data.</text>
</comment>
<protein>
    <submittedName>
        <fullName evidence="6">Putative major facilitator family transporter</fullName>
    </submittedName>
</protein>
<dbReference type="Pfam" id="PF07690">
    <property type="entry name" value="MFS_1"/>
    <property type="match status" value="1"/>
</dbReference>
<evidence type="ECO:0000313" key="7">
    <source>
        <dbReference type="Proteomes" id="UP000000321"/>
    </source>
</evidence>
<feature type="transmembrane region" description="Helical" evidence="4">
    <location>
        <begin position="196"/>
        <end position="215"/>
    </location>
</feature>
<feature type="transmembrane region" description="Helical" evidence="4">
    <location>
        <begin position="248"/>
        <end position="268"/>
    </location>
</feature>
<evidence type="ECO:0000256" key="1">
    <source>
        <dbReference type="ARBA" id="ARBA00022692"/>
    </source>
</evidence>
<evidence type="ECO:0000256" key="4">
    <source>
        <dbReference type="SAM" id="Phobius"/>
    </source>
</evidence>
<gene>
    <name evidence="6" type="ORF">SI859A1_02314</name>
</gene>
<dbReference type="PANTHER" id="PTHR42910">
    <property type="entry name" value="TRANSPORTER SCO4007-RELATED"/>
    <property type="match status" value="1"/>
</dbReference>
<keyword evidence="1 4" id="KW-0812">Transmembrane</keyword>
<dbReference type="PROSITE" id="PS50850">
    <property type="entry name" value="MFS"/>
    <property type="match status" value="1"/>
</dbReference>
<feature type="transmembrane region" description="Helical" evidence="4">
    <location>
        <begin position="38"/>
        <end position="59"/>
    </location>
</feature>
<dbReference type="GO" id="GO:0022857">
    <property type="term" value="F:transmembrane transporter activity"/>
    <property type="evidence" value="ECO:0007669"/>
    <property type="project" value="InterPro"/>
</dbReference>
<keyword evidence="2 4" id="KW-1133">Transmembrane helix</keyword>
<keyword evidence="7" id="KW-1185">Reference proteome</keyword>
<evidence type="ECO:0000259" key="5">
    <source>
        <dbReference type="PROSITE" id="PS50850"/>
    </source>
</evidence>
<feature type="transmembrane region" description="Helical" evidence="4">
    <location>
        <begin position="280"/>
        <end position="301"/>
    </location>
</feature>
<feature type="transmembrane region" description="Helical" evidence="4">
    <location>
        <begin position="79"/>
        <end position="96"/>
    </location>
</feature>
<dbReference type="HOGENOM" id="CLU_001265_23_0_5"/>
<organism evidence="6 7">
    <name type="scientific">Aurantimonas manganoxydans (strain ATCC BAA-1229 / DSM 21871 / SI85-9A1)</name>
    <dbReference type="NCBI Taxonomy" id="287752"/>
    <lineage>
        <taxon>Bacteria</taxon>
        <taxon>Pseudomonadati</taxon>
        <taxon>Pseudomonadota</taxon>
        <taxon>Alphaproteobacteria</taxon>
        <taxon>Hyphomicrobiales</taxon>
        <taxon>Aurantimonadaceae</taxon>
        <taxon>Aurantimonas</taxon>
    </lineage>
</organism>
<dbReference type="InterPro" id="IPR020846">
    <property type="entry name" value="MFS_dom"/>
</dbReference>
<evidence type="ECO:0000313" key="6">
    <source>
        <dbReference type="EMBL" id="EAS51498.1"/>
    </source>
</evidence>
<proteinExistence type="predicted"/>
<dbReference type="Gene3D" id="1.20.1250.20">
    <property type="entry name" value="MFS general substrate transporter like domains"/>
    <property type="match status" value="1"/>
</dbReference>
<reference evidence="6 7" key="1">
    <citation type="journal article" date="2008" name="Appl. Environ. Microbiol.">
        <title>Genomic insights into Mn(II) oxidation by the marine alphaproteobacterium Aurantimonas sp. strain SI85-9A1.</title>
        <authorList>
            <person name="Dick G.J."/>
            <person name="Podell S."/>
            <person name="Johnson H.A."/>
            <person name="Rivera-Espinoza Y."/>
            <person name="Bernier-Latmani R."/>
            <person name="McCarthy J.K."/>
            <person name="Torpey J.W."/>
            <person name="Clement B.G."/>
            <person name="Gaasterland T."/>
            <person name="Tebo B.M."/>
        </authorList>
    </citation>
    <scope>NUCLEOTIDE SEQUENCE [LARGE SCALE GENOMIC DNA]</scope>
    <source>
        <strain evidence="6 7">SI85-9A1</strain>
    </source>
</reference>
<dbReference type="InterPro" id="IPR011701">
    <property type="entry name" value="MFS"/>
</dbReference>
<dbReference type="PANTHER" id="PTHR42910:SF1">
    <property type="entry name" value="MAJOR FACILITATOR SUPERFAMILY (MFS) PROFILE DOMAIN-CONTAINING PROTEIN"/>
    <property type="match status" value="1"/>
</dbReference>
<feature type="transmembrane region" description="Helical" evidence="4">
    <location>
        <begin position="332"/>
        <end position="351"/>
    </location>
</feature>
<evidence type="ECO:0000256" key="3">
    <source>
        <dbReference type="ARBA" id="ARBA00023136"/>
    </source>
</evidence>
<name>Q1YM83_AURMS</name>
<evidence type="ECO:0000256" key="2">
    <source>
        <dbReference type="ARBA" id="ARBA00022989"/>
    </source>
</evidence>
<feature type="transmembrane region" description="Helical" evidence="4">
    <location>
        <begin position="308"/>
        <end position="326"/>
    </location>
</feature>
<feature type="transmembrane region" description="Helical" evidence="4">
    <location>
        <begin position="367"/>
        <end position="387"/>
    </location>
</feature>
<feature type="transmembrane region" description="Helical" evidence="4">
    <location>
        <begin position="393"/>
        <end position="415"/>
    </location>
</feature>
<feature type="domain" description="Major facilitator superfamily (MFS) profile" evidence="5">
    <location>
        <begin position="40"/>
        <end position="419"/>
    </location>
</feature>
<sequence length="426" mass="43844">MPPNPLRPYRQEQKMTQASAIAGAPEDMVKTDAQPANLGPVLTTFFAFACGALAANLYYAQPLVALIGADTGLSVAAESAIVTVAQLGYAIGLVLLVPLGDVVENRRLILVTMAANLVALAGLALAPGLTALFAAMLFVGVSSTAAQMLVPLAANLAPPDERGAVVGNVMSGLLAGILLARPAASFLADYVGWRGVFGLSGALVAVLMVAALVLLPQRRPEGTRGYGALIASLGKLFVHQKVLRRRGLYHAAMFGAFSLFWTAAPIILLREPYGFSPSGVALFALAGVLGVFAAPVAGRLADRGYTRVGTIAAIATVVLAFVAALFGETSLVALVAAGILIDLGVQANLVFGQREIYQLDASIRNRLNAVYMTTFFLGGALGSALTSPVLETFGWTGICVIGIAMPGAALAYFLVADRGAEASASA</sequence>
<dbReference type="BioCyc" id="AURANTIMONAS:SI859A1_02314-MONOMER"/>
<dbReference type="EMBL" id="AAPJ01000001">
    <property type="protein sequence ID" value="EAS51498.1"/>
    <property type="molecule type" value="Genomic_DNA"/>
</dbReference>
<accession>Q1YM83</accession>